<feature type="domain" description="UvrC family homology region profile" evidence="8">
    <location>
        <begin position="240"/>
        <end position="383"/>
    </location>
</feature>
<dbReference type="InterPro" id="IPR036876">
    <property type="entry name" value="UVR_dom_sf"/>
</dbReference>
<dbReference type="GO" id="GO:0006289">
    <property type="term" value="P:nucleotide-excision repair"/>
    <property type="evidence" value="ECO:0007669"/>
    <property type="project" value="InterPro"/>
</dbReference>
<keyword evidence="1" id="KW-0963">Cytoplasm</keyword>
<name>A0A2M6R9W0_9BACT</name>
<dbReference type="InterPro" id="IPR001162">
    <property type="entry name" value="UvrC_RNase_H_dom"/>
</dbReference>
<dbReference type="InterPro" id="IPR047296">
    <property type="entry name" value="GIY-YIG_UvrC_Cho"/>
</dbReference>
<dbReference type="SUPFAM" id="SSF46600">
    <property type="entry name" value="C-terminal UvrC-binding domain of UvrB"/>
    <property type="match status" value="1"/>
</dbReference>
<evidence type="ECO:0000259" key="8">
    <source>
        <dbReference type="PROSITE" id="PS50165"/>
    </source>
</evidence>
<feature type="domain" description="GIY-YIG" evidence="7">
    <location>
        <begin position="41"/>
        <end position="125"/>
    </location>
</feature>
<evidence type="ECO:0000256" key="2">
    <source>
        <dbReference type="ARBA" id="ARBA00022763"/>
    </source>
</evidence>
<evidence type="ECO:0008006" key="11">
    <source>
        <dbReference type="Google" id="ProtNLM"/>
    </source>
</evidence>
<keyword evidence="4" id="KW-0267">Excision nuclease</keyword>
<dbReference type="Pfam" id="PF08459">
    <property type="entry name" value="UvrC_RNaseH_dom"/>
    <property type="match status" value="1"/>
</dbReference>
<dbReference type="PROSITE" id="PS50164">
    <property type="entry name" value="GIY_YIG"/>
    <property type="match status" value="1"/>
</dbReference>
<dbReference type="InterPro" id="IPR035901">
    <property type="entry name" value="GIY-YIG_endonuc_sf"/>
</dbReference>
<protein>
    <recommendedName>
        <fullName evidence="11">Excinuclease ABC subunit C</fullName>
    </recommendedName>
</protein>
<dbReference type="PROSITE" id="PS50151">
    <property type="entry name" value="UVR"/>
    <property type="match status" value="1"/>
</dbReference>
<sequence length="452" mass="51596">MQVFLIVISIIPYYDNIILAVMIQTIMINTSSQIIIDTISHSSGVYQFYDAEKRLLYIGKAIDLKKRVSQYFMRPHDEPANSAGGRISQMVQKIASIKTIETDTNIEALILEANLINKHKPSYNVLLKDDKTFGGIFITDEKYPRVFPARITDQLPKGEWFGPYVSGNELKIALKVLRRIFKWCESPDGSNLKFKIKNLKLVKPKTCFYYHIGLCSGVCIGEVSKQEYNRQIKHVKMFLRGEKNKLIRTIEKEMKLASKEKKFEQAQKFKLELDGLMHIQESAFVVTGESPITRSKLDLKIECYDIANIGNSSIVGAMVASISDSLKPSLYRKFKIKTITSQNDVGALAEMVDRRLNHTEWIFPDCIIVDGGIGQVNAIREILHIRDVFIPVVGIIKGSKRNKSMLVGDVSYITANKITLKTISIVRDEAHRFAQKYFHTLRARTIRQTMHR</sequence>
<dbReference type="SUPFAM" id="SSF82771">
    <property type="entry name" value="GIY-YIG endonuclease"/>
    <property type="match status" value="1"/>
</dbReference>
<dbReference type="EMBL" id="PEZX01000032">
    <property type="protein sequence ID" value="PIS06840.1"/>
    <property type="molecule type" value="Genomic_DNA"/>
</dbReference>
<dbReference type="CDD" id="cd10434">
    <property type="entry name" value="GIY-YIG_UvrC_Cho"/>
    <property type="match status" value="1"/>
</dbReference>
<evidence type="ECO:0000259" key="7">
    <source>
        <dbReference type="PROSITE" id="PS50164"/>
    </source>
</evidence>
<dbReference type="GO" id="GO:0009380">
    <property type="term" value="C:excinuclease repair complex"/>
    <property type="evidence" value="ECO:0007669"/>
    <property type="project" value="TreeGrafter"/>
</dbReference>
<reference evidence="10" key="1">
    <citation type="submission" date="2017-09" db="EMBL/GenBank/DDBJ databases">
        <title>Depth-based differentiation of microbial function through sediment-hosted aquifers and enrichment of novel symbionts in the deep terrestrial subsurface.</title>
        <authorList>
            <person name="Probst A.J."/>
            <person name="Ladd B."/>
            <person name="Jarett J.K."/>
            <person name="Geller-Mcgrath D.E."/>
            <person name="Sieber C.M.K."/>
            <person name="Emerson J.B."/>
            <person name="Anantharaman K."/>
            <person name="Thomas B.C."/>
            <person name="Malmstrom R."/>
            <person name="Stieglmeier M."/>
            <person name="Klingl A."/>
            <person name="Woyke T."/>
            <person name="Ryan C.M."/>
            <person name="Banfield J.F."/>
        </authorList>
    </citation>
    <scope>NUCLEOTIDE SEQUENCE [LARGE SCALE GENOMIC DNA]</scope>
</reference>
<dbReference type="InterPro" id="IPR038476">
    <property type="entry name" value="UvrC_RNase_H_dom_sf"/>
</dbReference>
<evidence type="ECO:0000313" key="10">
    <source>
        <dbReference type="Proteomes" id="UP000231162"/>
    </source>
</evidence>
<dbReference type="InterPro" id="IPR000305">
    <property type="entry name" value="GIY-YIG_endonuc"/>
</dbReference>
<dbReference type="SMART" id="SM00465">
    <property type="entry name" value="GIYc"/>
    <property type="match status" value="1"/>
</dbReference>
<dbReference type="Pfam" id="PF01541">
    <property type="entry name" value="GIY-YIG"/>
    <property type="match status" value="1"/>
</dbReference>
<dbReference type="InterPro" id="IPR050066">
    <property type="entry name" value="UvrABC_protein_C"/>
</dbReference>
<feature type="domain" description="UVR" evidence="6">
    <location>
        <begin position="244"/>
        <end position="279"/>
    </location>
</feature>
<dbReference type="PROSITE" id="PS50165">
    <property type="entry name" value="UVRC"/>
    <property type="match status" value="1"/>
</dbReference>
<dbReference type="PANTHER" id="PTHR30562:SF1">
    <property type="entry name" value="UVRABC SYSTEM PROTEIN C"/>
    <property type="match status" value="1"/>
</dbReference>
<evidence type="ECO:0000313" key="9">
    <source>
        <dbReference type="EMBL" id="PIS06840.1"/>
    </source>
</evidence>
<keyword evidence="3" id="KW-0228">DNA excision</keyword>
<gene>
    <name evidence="9" type="ORF">COT79_02415</name>
</gene>
<dbReference type="PANTHER" id="PTHR30562">
    <property type="entry name" value="UVRC/OXIDOREDUCTASE"/>
    <property type="match status" value="1"/>
</dbReference>
<evidence type="ECO:0000256" key="5">
    <source>
        <dbReference type="ARBA" id="ARBA00023204"/>
    </source>
</evidence>
<proteinExistence type="predicted"/>
<accession>A0A2M6R9W0</accession>
<keyword evidence="2" id="KW-0227">DNA damage</keyword>
<keyword evidence="5" id="KW-0234">DNA repair</keyword>
<evidence type="ECO:0000256" key="3">
    <source>
        <dbReference type="ARBA" id="ARBA00022769"/>
    </source>
</evidence>
<comment type="caution">
    <text evidence="9">The sequence shown here is derived from an EMBL/GenBank/DDBJ whole genome shotgun (WGS) entry which is preliminary data.</text>
</comment>
<dbReference type="Gene3D" id="3.30.420.340">
    <property type="entry name" value="UvrC, RNAse H endonuclease domain"/>
    <property type="match status" value="1"/>
</dbReference>
<evidence type="ECO:0000256" key="1">
    <source>
        <dbReference type="ARBA" id="ARBA00022490"/>
    </source>
</evidence>
<dbReference type="Proteomes" id="UP000231162">
    <property type="component" value="Unassembled WGS sequence"/>
</dbReference>
<dbReference type="GO" id="GO:0009381">
    <property type="term" value="F:excinuclease ABC activity"/>
    <property type="evidence" value="ECO:0007669"/>
    <property type="project" value="InterPro"/>
</dbReference>
<organism evidence="9 10">
    <name type="scientific">Candidatus Berkelbacteria bacterium CG10_big_fil_rev_8_21_14_0_10_43_14</name>
    <dbReference type="NCBI Taxonomy" id="1974515"/>
    <lineage>
        <taxon>Bacteria</taxon>
        <taxon>Candidatus Berkelbacteria</taxon>
    </lineage>
</organism>
<dbReference type="Gene3D" id="3.40.1440.10">
    <property type="entry name" value="GIY-YIG endonuclease"/>
    <property type="match status" value="1"/>
</dbReference>
<evidence type="ECO:0000259" key="6">
    <source>
        <dbReference type="PROSITE" id="PS50151"/>
    </source>
</evidence>
<dbReference type="InterPro" id="IPR001943">
    <property type="entry name" value="UVR_dom"/>
</dbReference>
<dbReference type="FunFam" id="3.40.1440.10:FF:000001">
    <property type="entry name" value="UvrABC system protein C"/>
    <property type="match status" value="1"/>
</dbReference>
<dbReference type="AlphaFoldDB" id="A0A2M6R9W0"/>
<evidence type="ECO:0000256" key="4">
    <source>
        <dbReference type="ARBA" id="ARBA00022881"/>
    </source>
</evidence>